<accession>A0A0X3TYG8</accession>
<gene>
    <name evidence="1" type="ORF">AVO44_10290</name>
</gene>
<keyword evidence="2" id="KW-1185">Reference proteome</keyword>
<proteinExistence type="predicted"/>
<reference evidence="2" key="1">
    <citation type="submission" date="2015-12" db="EMBL/GenBank/DDBJ databases">
        <authorList>
            <person name="Zhang G."/>
            <person name="Stingl U."/>
        </authorList>
    </citation>
    <scope>NUCLEOTIDE SEQUENCE [LARGE SCALE GENOMIC DNA]</scope>
    <source>
        <strain evidence="2">ZGT108</strain>
    </source>
</reference>
<dbReference type="EMBL" id="LQBP01000004">
    <property type="protein sequence ID" value="KUJ79586.1"/>
    <property type="molecule type" value="Genomic_DNA"/>
</dbReference>
<evidence type="ECO:0000313" key="1">
    <source>
        <dbReference type="EMBL" id="KUJ79586.1"/>
    </source>
</evidence>
<name>A0A0X3TYG8_9RHOB</name>
<protein>
    <submittedName>
        <fullName evidence="1">Uncharacterized protein</fullName>
    </submittedName>
</protein>
<dbReference type="AlphaFoldDB" id="A0A0X3TYG8"/>
<organism evidence="1 2">
    <name type="scientific">Ruegeria profundi</name>
    <dbReference type="NCBI Taxonomy" id="1685378"/>
    <lineage>
        <taxon>Bacteria</taxon>
        <taxon>Pseudomonadati</taxon>
        <taxon>Pseudomonadota</taxon>
        <taxon>Alphaproteobacteria</taxon>
        <taxon>Rhodobacterales</taxon>
        <taxon>Roseobacteraceae</taxon>
        <taxon>Ruegeria</taxon>
    </lineage>
</organism>
<comment type="caution">
    <text evidence="1">The sequence shown here is derived from an EMBL/GenBank/DDBJ whole genome shotgun (WGS) entry which is preliminary data.</text>
</comment>
<evidence type="ECO:0000313" key="2">
    <source>
        <dbReference type="Proteomes" id="UP000053690"/>
    </source>
</evidence>
<sequence length="151" mass="16512">MKLVLSAVFGGRLRRVMRLEKKPGLSGLLVDPREVKSLTPRGLTGMSAGLAFMMLGIGVAAGKRPISAQFGETVLKTVSVQGEEDAWVTPAAMACFRRRYVTFKSLLIEAKCNQPQLKRMLAAHEIKPAFDPKTPGAILYRRADVPKSLET</sequence>
<dbReference type="OrthoDB" id="7595282at2"/>
<dbReference type="Proteomes" id="UP000053690">
    <property type="component" value="Unassembled WGS sequence"/>
</dbReference>